<dbReference type="AlphaFoldDB" id="A0A2J8M2D5"/>
<gene>
    <name evidence="1" type="ORF">CK820_G0024069</name>
</gene>
<name>A0A2J8M2D5_PANTR</name>
<protein>
    <submittedName>
        <fullName evidence="1">ENPEP isoform 6</fullName>
    </submittedName>
</protein>
<accession>A0A2J8M2D5</accession>
<dbReference type="Proteomes" id="UP000236370">
    <property type="component" value="Unassembled WGS sequence"/>
</dbReference>
<proteinExistence type="predicted"/>
<evidence type="ECO:0000313" key="1">
    <source>
        <dbReference type="EMBL" id="PNI53659.1"/>
    </source>
</evidence>
<organism evidence="1 2">
    <name type="scientific">Pan troglodytes</name>
    <name type="common">Chimpanzee</name>
    <dbReference type="NCBI Taxonomy" id="9598"/>
    <lineage>
        <taxon>Eukaryota</taxon>
        <taxon>Metazoa</taxon>
        <taxon>Chordata</taxon>
        <taxon>Craniata</taxon>
        <taxon>Vertebrata</taxon>
        <taxon>Euteleostomi</taxon>
        <taxon>Mammalia</taxon>
        <taxon>Eutheria</taxon>
        <taxon>Euarchontoglires</taxon>
        <taxon>Primates</taxon>
        <taxon>Haplorrhini</taxon>
        <taxon>Catarrhini</taxon>
        <taxon>Hominidae</taxon>
        <taxon>Pan</taxon>
    </lineage>
</organism>
<dbReference type="EMBL" id="NBAG03000271">
    <property type="protein sequence ID" value="PNI53659.1"/>
    <property type="molecule type" value="Genomic_DNA"/>
</dbReference>
<sequence length="105" mass="10737">MAGAPPPASLPPCSLISDCCASNQGDSVGVGPSEPGAGCNLVVRHFLSRSEKRNIRVGVTRFSSEMNPVPQMEMQKSSSCASLALGAVDRSCSYSAILAPPQSGA</sequence>
<comment type="caution">
    <text evidence="1">The sequence shown here is derived from an EMBL/GenBank/DDBJ whole genome shotgun (WGS) entry which is preliminary data.</text>
</comment>
<reference evidence="1 2" key="1">
    <citation type="submission" date="2017-12" db="EMBL/GenBank/DDBJ databases">
        <title>High-resolution comparative analysis of great ape genomes.</title>
        <authorList>
            <person name="Pollen A."/>
            <person name="Hastie A."/>
            <person name="Hormozdiari F."/>
            <person name="Dougherty M."/>
            <person name="Liu R."/>
            <person name="Chaisson M."/>
            <person name="Hoppe E."/>
            <person name="Hill C."/>
            <person name="Pang A."/>
            <person name="Hillier L."/>
            <person name="Baker C."/>
            <person name="Armstrong J."/>
            <person name="Shendure J."/>
            <person name="Paten B."/>
            <person name="Wilson R."/>
            <person name="Chao H."/>
            <person name="Schneider V."/>
            <person name="Ventura M."/>
            <person name="Kronenberg Z."/>
            <person name="Murali S."/>
            <person name="Gordon D."/>
            <person name="Cantsilieris S."/>
            <person name="Munson K."/>
            <person name="Nelson B."/>
            <person name="Raja A."/>
            <person name="Underwood J."/>
            <person name="Diekhans M."/>
            <person name="Fiddes I."/>
            <person name="Haussler D."/>
            <person name="Eichler E."/>
        </authorList>
    </citation>
    <scope>NUCLEOTIDE SEQUENCE [LARGE SCALE GENOMIC DNA]</scope>
    <source>
        <strain evidence="1">Yerkes chimp pedigree #C0471</strain>
    </source>
</reference>
<evidence type="ECO:0000313" key="2">
    <source>
        <dbReference type="Proteomes" id="UP000236370"/>
    </source>
</evidence>